<name>A0A2S5DKE9_9NEIS</name>
<dbReference type="RefSeq" id="WP_103901134.1">
    <property type="nucleotide sequence ID" value="NZ_PQWB01000011.1"/>
</dbReference>
<evidence type="ECO:0000256" key="3">
    <source>
        <dbReference type="ARBA" id="ARBA00022741"/>
    </source>
</evidence>
<gene>
    <name evidence="6" type="ORF">C2I19_02475</name>
</gene>
<keyword evidence="2" id="KW-1003">Cell membrane</keyword>
<dbReference type="Proteomes" id="UP000237082">
    <property type="component" value="Unassembled WGS sequence"/>
</dbReference>
<keyword evidence="2" id="KW-0472">Membrane</keyword>
<dbReference type="GO" id="GO:0016887">
    <property type="term" value="F:ATP hydrolysis activity"/>
    <property type="evidence" value="ECO:0007669"/>
    <property type="project" value="InterPro"/>
</dbReference>
<dbReference type="EMBL" id="PQWB01000011">
    <property type="protein sequence ID" value="POZ63517.1"/>
    <property type="molecule type" value="Genomic_DNA"/>
</dbReference>
<feature type="domain" description="ABC transporter" evidence="5">
    <location>
        <begin position="4"/>
        <end position="235"/>
    </location>
</feature>
<dbReference type="InterPro" id="IPR012340">
    <property type="entry name" value="NA-bd_OB-fold"/>
</dbReference>
<keyword evidence="1" id="KW-0813">Transport</keyword>
<dbReference type="SUPFAM" id="SSF52540">
    <property type="entry name" value="P-loop containing nucleoside triphosphate hydrolases"/>
    <property type="match status" value="1"/>
</dbReference>
<dbReference type="Gene3D" id="2.40.50.100">
    <property type="match status" value="1"/>
</dbReference>
<keyword evidence="3" id="KW-0547">Nucleotide-binding</keyword>
<dbReference type="InterPro" id="IPR027417">
    <property type="entry name" value="P-loop_NTPase"/>
</dbReference>
<evidence type="ECO:0000256" key="4">
    <source>
        <dbReference type="ARBA" id="ARBA00022840"/>
    </source>
</evidence>
<evidence type="ECO:0000313" key="6">
    <source>
        <dbReference type="EMBL" id="POZ63517.1"/>
    </source>
</evidence>
<dbReference type="SUPFAM" id="SSF50331">
    <property type="entry name" value="MOP-like"/>
    <property type="match status" value="1"/>
</dbReference>
<dbReference type="AlphaFoldDB" id="A0A2S5DKE9"/>
<dbReference type="CDD" id="cd03301">
    <property type="entry name" value="ABC_MalK_N"/>
    <property type="match status" value="1"/>
</dbReference>
<dbReference type="InterPro" id="IPR003593">
    <property type="entry name" value="AAA+_ATPase"/>
</dbReference>
<evidence type="ECO:0000256" key="2">
    <source>
        <dbReference type="ARBA" id="ARBA00022475"/>
    </source>
</evidence>
<dbReference type="InterPro" id="IPR013611">
    <property type="entry name" value="Transp-assoc_OB_typ2"/>
</dbReference>
<comment type="caution">
    <text evidence="6">The sequence shown here is derived from an EMBL/GenBank/DDBJ whole genome shotgun (WGS) entry which is preliminary data.</text>
</comment>
<dbReference type="GO" id="GO:0005524">
    <property type="term" value="F:ATP binding"/>
    <property type="evidence" value="ECO:0007669"/>
    <property type="project" value="UniProtKB-KW"/>
</dbReference>
<dbReference type="SMART" id="SM00382">
    <property type="entry name" value="AAA"/>
    <property type="match status" value="1"/>
</dbReference>
<sequence>MSRLSLKNIRKVYDDGNAVIHDVSLDIRDGEFMVFVGPSGCGKSTMMRMIAGLEDISAGELWIDDRLSNDVEPARRGLAMVFQSYALYPHMTVRENMAFSLKLAGHSKAEIDAAVHRAALTLQIEHLLDRKPKALSGGQRQRVAIGRAIVRKPGVFLFDEPLSNLDAALRVQMRIELARLHQELGSTMIYVTHDQVEAMTLGHRIAVFNAGRIEQVGTPLELYNRPANRFVAGFLGSPKMNFIPARALQHSPSGLQLQLPGDYRLTLPLAESAPGELTLGARAEHLFFAESGLPATVQLVEHLGDQQIVYLRVEGAEEPIALKLSGHEAEPAPGSRRFVQADPRHCHVFDSQGQALPRLKQLAAEEDAALIV</sequence>
<dbReference type="FunFam" id="3.40.50.300:FF:000042">
    <property type="entry name" value="Maltose/maltodextrin ABC transporter, ATP-binding protein"/>
    <property type="match status" value="1"/>
</dbReference>
<dbReference type="GO" id="GO:0055052">
    <property type="term" value="C:ATP-binding cassette (ABC) transporter complex, substrate-binding subunit-containing"/>
    <property type="evidence" value="ECO:0007669"/>
    <property type="project" value="TreeGrafter"/>
</dbReference>
<accession>A0A2S5DKE9</accession>
<organism evidence="6 7">
    <name type="scientific">Chromobacterium alticapitis</name>
    <dbReference type="NCBI Taxonomy" id="2073169"/>
    <lineage>
        <taxon>Bacteria</taxon>
        <taxon>Pseudomonadati</taxon>
        <taxon>Pseudomonadota</taxon>
        <taxon>Betaproteobacteria</taxon>
        <taxon>Neisseriales</taxon>
        <taxon>Chromobacteriaceae</taxon>
        <taxon>Chromobacterium</taxon>
    </lineage>
</organism>
<evidence type="ECO:0000256" key="1">
    <source>
        <dbReference type="ARBA" id="ARBA00022448"/>
    </source>
</evidence>
<dbReference type="InterPro" id="IPR015855">
    <property type="entry name" value="ABC_transpr_MalK-like"/>
</dbReference>
<dbReference type="Pfam" id="PF08402">
    <property type="entry name" value="TOBE_2"/>
    <property type="match status" value="1"/>
</dbReference>
<dbReference type="PROSITE" id="PS00211">
    <property type="entry name" value="ABC_TRANSPORTER_1"/>
    <property type="match status" value="1"/>
</dbReference>
<dbReference type="InterPro" id="IPR008995">
    <property type="entry name" value="Mo/tungstate-bd_C_term_dom"/>
</dbReference>
<dbReference type="PROSITE" id="PS50893">
    <property type="entry name" value="ABC_TRANSPORTER_2"/>
    <property type="match status" value="1"/>
</dbReference>
<dbReference type="InterPro" id="IPR017871">
    <property type="entry name" value="ABC_transporter-like_CS"/>
</dbReference>
<dbReference type="InterPro" id="IPR047641">
    <property type="entry name" value="ABC_transpr_MalK/UgpC-like"/>
</dbReference>
<dbReference type="GO" id="GO:1990060">
    <property type="term" value="C:maltose transport complex"/>
    <property type="evidence" value="ECO:0007669"/>
    <property type="project" value="TreeGrafter"/>
</dbReference>
<evidence type="ECO:0000313" key="7">
    <source>
        <dbReference type="Proteomes" id="UP000237082"/>
    </source>
</evidence>
<dbReference type="PANTHER" id="PTHR43875">
    <property type="entry name" value="MALTODEXTRIN IMPORT ATP-BINDING PROTEIN MSMX"/>
    <property type="match status" value="1"/>
</dbReference>
<dbReference type="PANTHER" id="PTHR43875:SF3">
    <property type="entry name" value="MALTOSE_MALTODEXTRIN IMPORT ATP-BINDING PROTEIN MALK"/>
    <property type="match status" value="1"/>
</dbReference>
<dbReference type="OrthoDB" id="5298774at2"/>
<protein>
    <submittedName>
        <fullName evidence="6">Sugar ABC transporter ATP-binding protein</fullName>
    </submittedName>
</protein>
<reference evidence="7" key="1">
    <citation type="submission" date="2018-02" db="EMBL/GenBank/DDBJ databases">
        <authorList>
            <person name="O'Hara-Hanley K."/>
            <person name="Soby S."/>
        </authorList>
    </citation>
    <scope>NUCLEOTIDE SEQUENCE [LARGE SCALE GENOMIC DNA]</scope>
    <source>
        <strain evidence="7">MWU14-2602</strain>
    </source>
</reference>
<dbReference type="Pfam" id="PF00005">
    <property type="entry name" value="ABC_tran"/>
    <property type="match status" value="1"/>
</dbReference>
<keyword evidence="4 6" id="KW-0067">ATP-binding</keyword>
<proteinExistence type="predicted"/>
<evidence type="ECO:0000259" key="5">
    <source>
        <dbReference type="PROSITE" id="PS50893"/>
    </source>
</evidence>
<dbReference type="Gene3D" id="2.40.50.140">
    <property type="entry name" value="Nucleic acid-binding proteins"/>
    <property type="match status" value="1"/>
</dbReference>
<dbReference type="InterPro" id="IPR003439">
    <property type="entry name" value="ABC_transporter-like_ATP-bd"/>
</dbReference>
<dbReference type="Gene3D" id="3.40.50.300">
    <property type="entry name" value="P-loop containing nucleotide triphosphate hydrolases"/>
    <property type="match status" value="1"/>
</dbReference>
<dbReference type="GO" id="GO:0015423">
    <property type="term" value="F:ABC-type maltose transporter activity"/>
    <property type="evidence" value="ECO:0007669"/>
    <property type="project" value="TreeGrafter"/>
</dbReference>
<dbReference type="NCBIfam" id="NF008653">
    <property type="entry name" value="PRK11650.1"/>
    <property type="match status" value="1"/>
</dbReference>
<keyword evidence="7" id="KW-1185">Reference proteome</keyword>